<dbReference type="AlphaFoldDB" id="A0A7W9PF33"/>
<organism evidence="1 2">
    <name type="scientific">Nocardia transvalensis</name>
    <dbReference type="NCBI Taxonomy" id="37333"/>
    <lineage>
        <taxon>Bacteria</taxon>
        <taxon>Bacillati</taxon>
        <taxon>Actinomycetota</taxon>
        <taxon>Actinomycetes</taxon>
        <taxon>Mycobacteriales</taxon>
        <taxon>Nocardiaceae</taxon>
        <taxon>Nocardia</taxon>
    </lineage>
</organism>
<dbReference type="Proteomes" id="UP000540412">
    <property type="component" value="Unassembled WGS sequence"/>
</dbReference>
<dbReference type="EMBL" id="JACHIT010000001">
    <property type="protein sequence ID" value="MBB5914459.1"/>
    <property type="molecule type" value="Genomic_DNA"/>
</dbReference>
<sequence>MRAHPTAFAWIDPAIDPWSELEDTRIRALARQLGYRLYRPEPSVLPLVDQVRSADVDAVITPSPIHLDIIQLHTLMHMVDIETAEPRISFARRTTCPCQTRQA</sequence>
<accession>A0A7W9PF33</accession>
<comment type="caution">
    <text evidence="1">The sequence shown here is derived from an EMBL/GenBank/DDBJ whole genome shotgun (WGS) entry which is preliminary data.</text>
</comment>
<dbReference type="RefSeq" id="WP_083905701.1">
    <property type="nucleotide sequence ID" value="NZ_JACHIT010000001.1"/>
</dbReference>
<evidence type="ECO:0000313" key="1">
    <source>
        <dbReference type="EMBL" id="MBB5914459.1"/>
    </source>
</evidence>
<protein>
    <recommendedName>
        <fullName evidence="3">Gfo/Idh/MocA-like oxidoreductase N-terminal domain-containing protein</fullName>
    </recommendedName>
</protein>
<keyword evidence="2" id="KW-1185">Reference proteome</keyword>
<reference evidence="1 2" key="1">
    <citation type="submission" date="2020-08" db="EMBL/GenBank/DDBJ databases">
        <title>Sequencing the genomes of 1000 actinobacteria strains.</title>
        <authorList>
            <person name="Klenk H.-P."/>
        </authorList>
    </citation>
    <scope>NUCLEOTIDE SEQUENCE [LARGE SCALE GENOMIC DNA]</scope>
    <source>
        <strain evidence="1 2">DSM 43582</strain>
    </source>
</reference>
<evidence type="ECO:0008006" key="3">
    <source>
        <dbReference type="Google" id="ProtNLM"/>
    </source>
</evidence>
<evidence type="ECO:0000313" key="2">
    <source>
        <dbReference type="Proteomes" id="UP000540412"/>
    </source>
</evidence>
<gene>
    <name evidence="1" type="ORF">BJY24_003326</name>
</gene>
<name>A0A7W9PF33_9NOCA</name>
<proteinExistence type="predicted"/>